<name>A0A816FN30_ADIRI</name>
<protein>
    <submittedName>
        <fullName evidence="2">Uncharacterized protein</fullName>
    </submittedName>
</protein>
<organism evidence="2 3">
    <name type="scientific">Adineta ricciae</name>
    <name type="common">Rotifer</name>
    <dbReference type="NCBI Taxonomy" id="249248"/>
    <lineage>
        <taxon>Eukaryota</taxon>
        <taxon>Metazoa</taxon>
        <taxon>Spiralia</taxon>
        <taxon>Gnathifera</taxon>
        <taxon>Rotifera</taxon>
        <taxon>Eurotatoria</taxon>
        <taxon>Bdelloidea</taxon>
        <taxon>Adinetida</taxon>
        <taxon>Adinetidae</taxon>
        <taxon>Adineta</taxon>
    </lineage>
</organism>
<evidence type="ECO:0000313" key="3">
    <source>
        <dbReference type="Proteomes" id="UP000663828"/>
    </source>
</evidence>
<reference evidence="2" key="1">
    <citation type="submission" date="2021-02" db="EMBL/GenBank/DDBJ databases">
        <authorList>
            <person name="Nowell W R."/>
        </authorList>
    </citation>
    <scope>NUCLEOTIDE SEQUENCE</scope>
</reference>
<proteinExistence type="predicted"/>
<gene>
    <name evidence="2" type="ORF">XAT740_LOCUS57360</name>
</gene>
<dbReference type="Proteomes" id="UP000663828">
    <property type="component" value="Unassembled WGS sequence"/>
</dbReference>
<comment type="caution">
    <text evidence="2">The sequence shown here is derived from an EMBL/GenBank/DDBJ whole genome shotgun (WGS) entry which is preliminary data.</text>
</comment>
<accession>A0A816FN30</accession>
<dbReference type="AlphaFoldDB" id="A0A816FN30"/>
<evidence type="ECO:0000256" key="1">
    <source>
        <dbReference type="SAM" id="Phobius"/>
    </source>
</evidence>
<evidence type="ECO:0000313" key="2">
    <source>
        <dbReference type="EMBL" id="CAF1663652.1"/>
    </source>
</evidence>
<sequence length="239" mass="27436">MSNYQLLQSGFFPRTKSYRRRFRTTKPHIPISSFTTDSTLNDYIRSMNELSTLPSVSITTAMGDYDTNHTTFMLTNTLSSSTYEYTTQNSTRFHDLGNVTMVYPSLNHCITKILHSILSFIVQHGGNLWQYALYLASFCFVLLMMQMLIRHLRACHRTYFPRKKHHPQLRGKFKSDKLPIESSCLVHSSSSEYCIIPTYTGFPRNDDDIQHYDNSNPCSLASNQITLAGSAITFLPDEV</sequence>
<keyword evidence="1" id="KW-1133">Transmembrane helix</keyword>
<feature type="transmembrane region" description="Helical" evidence="1">
    <location>
        <begin position="128"/>
        <end position="149"/>
    </location>
</feature>
<dbReference type="EMBL" id="CAJNOR010011775">
    <property type="protein sequence ID" value="CAF1663652.1"/>
    <property type="molecule type" value="Genomic_DNA"/>
</dbReference>
<keyword evidence="1" id="KW-0472">Membrane</keyword>
<keyword evidence="3" id="KW-1185">Reference proteome</keyword>
<keyword evidence="1" id="KW-0812">Transmembrane</keyword>